<proteinExistence type="predicted"/>
<gene>
    <name evidence="1" type="ORF">TCLT_LOCUS6710</name>
</gene>
<dbReference type="GO" id="GO:0032299">
    <property type="term" value="C:ribonuclease H2 complex"/>
    <property type="evidence" value="ECO:0007669"/>
    <property type="project" value="InterPro"/>
</dbReference>
<keyword evidence="2" id="KW-1185">Reference proteome</keyword>
<name>A0A0N5D1J3_THECL</name>
<dbReference type="GO" id="GO:0006401">
    <property type="term" value="P:RNA catabolic process"/>
    <property type="evidence" value="ECO:0007669"/>
    <property type="project" value="InterPro"/>
</dbReference>
<dbReference type="Gene3D" id="2.40.128.680">
    <property type="match status" value="1"/>
</dbReference>
<dbReference type="CDD" id="cd09271">
    <property type="entry name" value="RNase_H2-C"/>
    <property type="match status" value="1"/>
</dbReference>
<evidence type="ECO:0000313" key="2">
    <source>
        <dbReference type="Proteomes" id="UP000276776"/>
    </source>
</evidence>
<dbReference type="PANTHER" id="PTHR47204">
    <property type="entry name" value="OS02G0168900 PROTEIN"/>
    <property type="match status" value="1"/>
</dbReference>
<dbReference type="AlphaFoldDB" id="A0A0N5D1J3"/>
<reference evidence="3" key="1">
    <citation type="submission" date="2017-02" db="UniProtKB">
        <authorList>
            <consortium name="WormBaseParasite"/>
        </authorList>
    </citation>
    <scope>IDENTIFICATION</scope>
</reference>
<dbReference type="EMBL" id="UYYF01004437">
    <property type="protein sequence ID" value="VDN04088.1"/>
    <property type="molecule type" value="Genomic_DNA"/>
</dbReference>
<dbReference type="Pfam" id="PF08615">
    <property type="entry name" value="RNase_H2_suC"/>
    <property type="match status" value="1"/>
</dbReference>
<dbReference type="Proteomes" id="UP000276776">
    <property type="component" value="Unassembled WGS sequence"/>
</dbReference>
<evidence type="ECO:0000313" key="3">
    <source>
        <dbReference type="WBParaSite" id="TCLT_0000672101-mRNA-1"/>
    </source>
</evidence>
<sequence>MHMDHFFTAVSVKGFYIGRDTRKTMSVEAFEHKIITLSNQSKTKSIIFESGSLIKDDLTDHIHSLPCKIEYDGTAKVSQYFIVDTLENNEKVATFRGRPLNGIQQRIPEAYLLYVVVEKKNCGLLLVFSHMSRVFEVVGSAKSFMHWEYDRKHSHDSPLAHAFDYLTVAEAFSSIT</sequence>
<organism evidence="3">
    <name type="scientific">Thelazia callipaeda</name>
    <name type="common">Oriental eyeworm</name>
    <name type="synonym">Parasitic nematode</name>
    <dbReference type="NCBI Taxonomy" id="103827"/>
    <lineage>
        <taxon>Eukaryota</taxon>
        <taxon>Metazoa</taxon>
        <taxon>Ecdysozoa</taxon>
        <taxon>Nematoda</taxon>
        <taxon>Chromadorea</taxon>
        <taxon>Rhabditida</taxon>
        <taxon>Spirurina</taxon>
        <taxon>Spiruromorpha</taxon>
        <taxon>Thelazioidea</taxon>
        <taxon>Thelaziidae</taxon>
        <taxon>Thelazia</taxon>
    </lineage>
</organism>
<dbReference type="OrthoDB" id="6222486at2759"/>
<dbReference type="PANTHER" id="PTHR47204:SF1">
    <property type="entry name" value="RIBONUCLEASE H2 SUBUNIT C"/>
    <property type="match status" value="1"/>
</dbReference>
<dbReference type="WBParaSite" id="TCLT_0000672101-mRNA-1">
    <property type="protein sequence ID" value="TCLT_0000672101-mRNA-1"/>
    <property type="gene ID" value="TCLT_0000672101"/>
</dbReference>
<dbReference type="OMA" id="DFTNEFH"/>
<protein>
    <submittedName>
        <fullName evidence="3">ADF-H domain-containing protein</fullName>
    </submittedName>
</protein>
<reference evidence="1 2" key="2">
    <citation type="submission" date="2018-11" db="EMBL/GenBank/DDBJ databases">
        <authorList>
            <consortium name="Pathogen Informatics"/>
        </authorList>
    </citation>
    <scope>NUCLEOTIDE SEQUENCE [LARGE SCALE GENOMIC DNA]</scope>
</reference>
<accession>A0A0N5D1J3</accession>
<evidence type="ECO:0000313" key="1">
    <source>
        <dbReference type="EMBL" id="VDN04088.1"/>
    </source>
</evidence>
<dbReference type="InterPro" id="IPR013924">
    <property type="entry name" value="RNase_H2_suC"/>
</dbReference>
<dbReference type="STRING" id="103827.A0A0N5D1J3"/>